<evidence type="ECO:0000313" key="2">
    <source>
        <dbReference type="Proteomes" id="UP000299102"/>
    </source>
</evidence>
<protein>
    <submittedName>
        <fullName evidence="1">Uncharacterized protein</fullName>
    </submittedName>
</protein>
<gene>
    <name evidence="1" type="ORF">EVAR_7794_1</name>
</gene>
<keyword evidence="2" id="KW-1185">Reference proteome</keyword>
<sequence length="105" mass="12395">MEQPYDWMNVVTGPDYPPFNGSRLQRKHDRRGRDPVTERRLIYAANRKVDTLLCHLVGSYNKEDGTKTYMEKYIYMPIFMVIGQTVLEFSDTIYRLLLFVAVNVK</sequence>
<evidence type="ECO:0000313" key="1">
    <source>
        <dbReference type="EMBL" id="GBP14522.1"/>
    </source>
</evidence>
<dbReference type="AlphaFoldDB" id="A0A4C1TJ35"/>
<accession>A0A4C1TJ35</accession>
<reference evidence="1 2" key="1">
    <citation type="journal article" date="2019" name="Commun. Biol.">
        <title>The bagworm genome reveals a unique fibroin gene that provides high tensile strength.</title>
        <authorList>
            <person name="Kono N."/>
            <person name="Nakamura H."/>
            <person name="Ohtoshi R."/>
            <person name="Tomita M."/>
            <person name="Numata K."/>
            <person name="Arakawa K."/>
        </authorList>
    </citation>
    <scope>NUCLEOTIDE SEQUENCE [LARGE SCALE GENOMIC DNA]</scope>
</reference>
<organism evidence="1 2">
    <name type="scientific">Eumeta variegata</name>
    <name type="common">Bagworm moth</name>
    <name type="synonym">Eumeta japonica</name>
    <dbReference type="NCBI Taxonomy" id="151549"/>
    <lineage>
        <taxon>Eukaryota</taxon>
        <taxon>Metazoa</taxon>
        <taxon>Ecdysozoa</taxon>
        <taxon>Arthropoda</taxon>
        <taxon>Hexapoda</taxon>
        <taxon>Insecta</taxon>
        <taxon>Pterygota</taxon>
        <taxon>Neoptera</taxon>
        <taxon>Endopterygota</taxon>
        <taxon>Lepidoptera</taxon>
        <taxon>Glossata</taxon>
        <taxon>Ditrysia</taxon>
        <taxon>Tineoidea</taxon>
        <taxon>Psychidae</taxon>
        <taxon>Oiketicinae</taxon>
        <taxon>Eumeta</taxon>
    </lineage>
</organism>
<comment type="caution">
    <text evidence="1">The sequence shown here is derived from an EMBL/GenBank/DDBJ whole genome shotgun (WGS) entry which is preliminary data.</text>
</comment>
<dbReference type="EMBL" id="BGZK01000064">
    <property type="protein sequence ID" value="GBP14522.1"/>
    <property type="molecule type" value="Genomic_DNA"/>
</dbReference>
<dbReference type="Proteomes" id="UP000299102">
    <property type="component" value="Unassembled WGS sequence"/>
</dbReference>
<proteinExistence type="predicted"/>
<name>A0A4C1TJ35_EUMVA</name>